<dbReference type="SUPFAM" id="SSF74853">
    <property type="entry name" value="Lamin A/C globular tail domain"/>
    <property type="match status" value="2"/>
</dbReference>
<dbReference type="PROSITE" id="PS51841">
    <property type="entry name" value="LTD"/>
    <property type="match status" value="1"/>
</dbReference>
<evidence type="ECO:0000259" key="1">
    <source>
        <dbReference type="PROSITE" id="PS51841"/>
    </source>
</evidence>
<evidence type="ECO:0000313" key="2">
    <source>
        <dbReference type="EMBL" id="TJY68050.1"/>
    </source>
</evidence>
<dbReference type="InterPro" id="IPR001322">
    <property type="entry name" value="Lamin_tail_dom"/>
</dbReference>
<organism evidence="2 3">
    <name type="scientific">Sphingobacterium alkalisoli</name>
    <dbReference type="NCBI Taxonomy" id="1874115"/>
    <lineage>
        <taxon>Bacteria</taxon>
        <taxon>Pseudomonadati</taxon>
        <taxon>Bacteroidota</taxon>
        <taxon>Sphingobacteriia</taxon>
        <taxon>Sphingobacteriales</taxon>
        <taxon>Sphingobacteriaceae</taxon>
        <taxon>Sphingobacterium</taxon>
    </lineage>
</organism>
<dbReference type="InterPro" id="IPR036415">
    <property type="entry name" value="Lamin_tail_dom_sf"/>
</dbReference>
<dbReference type="OrthoDB" id="9758406at2"/>
<proteinExistence type="predicted"/>
<dbReference type="AlphaFoldDB" id="A0A4U0H888"/>
<name>A0A4U0H888_9SPHI</name>
<dbReference type="RefSeq" id="WP_136818919.1">
    <property type="nucleotide sequence ID" value="NZ_BMJX01000001.1"/>
</dbReference>
<feature type="domain" description="LTD" evidence="1">
    <location>
        <begin position="23"/>
        <end position="137"/>
    </location>
</feature>
<sequence length="559" mass="63130">MTFLEHIFFLHLKWILILFTLFITANLQSQSLIINEIMANPSNGKLPNHEYIELLNIGDNTINLSHYTLTISNKTTALPEYFLPPNQYVLLCSETAQPFYERFGNSLALNNWPTLTNSGTSITLAGDNGVDQVNYTDSWYKSSTKKNGGWSLERINANFMCNSALGWRASEAPAGGTPCKPNSIADRFYFPEIEILSSKVENNTIALTFNTPKAYLENLQKDLFVIDNNIGIPARIEWKNNTDSLLLIFHSAFAESFDYTLSLSPFSWCGSNSSEKKLHFFIQGDIAFNHIVINEVLFNPKNNGVDFVELYNQSNNIINLQNWKLGNRTITVNRLLFNPQQYLVLTTDKNNILKNYPSALSDNIVEIPSLPPYPNEQGNVTLFSNHILVDSLYYSSSMHRPFLTNVKGVSLERQYFHLPTNSPKNFTSASTLAGGATPGYLNSTNVDNFFQKNNVSLTSKTMSPDDDNFEDQLEINYEFLSPSMMLNVTIFDDRGRPVNRLIRNQSAGASGKIQWDGRSENGQISPSGFYIYRMEAYDKNGNHEVYKGGFVLTNKSIGY</sequence>
<reference evidence="2 3" key="1">
    <citation type="submission" date="2019-04" db="EMBL/GenBank/DDBJ databases">
        <title>Sphingobacterium olei sp. nov., isolated from oil-contaminated soil.</title>
        <authorList>
            <person name="Liu B."/>
        </authorList>
    </citation>
    <scope>NUCLEOTIDE SEQUENCE [LARGE SCALE GENOMIC DNA]</scope>
    <source>
        <strain evidence="2 3">Y3L14</strain>
    </source>
</reference>
<accession>A0A4U0H888</accession>
<evidence type="ECO:0000313" key="3">
    <source>
        <dbReference type="Proteomes" id="UP000309872"/>
    </source>
</evidence>
<dbReference type="EMBL" id="SUKA01000001">
    <property type="protein sequence ID" value="TJY68050.1"/>
    <property type="molecule type" value="Genomic_DNA"/>
</dbReference>
<dbReference type="Gene3D" id="2.60.40.4070">
    <property type="match status" value="1"/>
</dbReference>
<protein>
    <recommendedName>
        <fullName evidence="1">LTD domain-containing protein</fullName>
    </recommendedName>
</protein>
<keyword evidence="3" id="KW-1185">Reference proteome</keyword>
<dbReference type="Pfam" id="PF13585">
    <property type="entry name" value="CHU_C"/>
    <property type="match status" value="1"/>
</dbReference>
<gene>
    <name evidence="2" type="ORF">FAZ19_01970</name>
</gene>
<dbReference type="Pfam" id="PF00932">
    <property type="entry name" value="LTD"/>
    <property type="match status" value="2"/>
</dbReference>
<dbReference type="Proteomes" id="UP000309872">
    <property type="component" value="Unassembled WGS sequence"/>
</dbReference>
<comment type="caution">
    <text evidence="2">The sequence shown here is derived from an EMBL/GenBank/DDBJ whole genome shotgun (WGS) entry which is preliminary data.</text>
</comment>